<evidence type="ECO:0000313" key="3">
    <source>
        <dbReference type="Proteomes" id="UP000234857"/>
    </source>
</evidence>
<evidence type="ECO:0000256" key="1">
    <source>
        <dbReference type="SAM" id="Phobius"/>
    </source>
</evidence>
<feature type="transmembrane region" description="Helical" evidence="1">
    <location>
        <begin position="7"/>
        <end position="29"/>
    </location>
</feature>
<organism evidence="2 3">
    <name type="scientific">Muiribacterium halophilum</name>
    <dbReference type="NCBI Taxonomy" id="2053465"/>
    <lineage>
        <taxon>Bacteria</taxon>
        <taxon>Candidatus Muiribacteriota</taxon>
        <taxon>Candidatus Muiribacteriia</taxon>
        <taxon>Candidatus Muiribacteriales</taxon>
        <taxon>Candidatus Muiribacteriaceae</taxon>
        <taxon>Candidatus Muiribacterium</taxon>
    </lineage>
</organism>
<dbReference type="Proteomes" id="UP000234857">
    <property type="component" value="Unassembled WGS sequence"/>
</dbReference>
<protein>
    <submittedName>
        <fullName evidence="2">Uncharacterized protein</fullName>
    </submittedName>
</protein>
<keyword evidence="1" id="KW-0472">Membrane</keyword>
<dbReference type="AlphaFoldDB" id="A0A2N5ZL43"/>
<accession>A0A2N5ZL43</accession>
<sequence length="156" mass="18730">MYRLNKYGFIFYYVVFFMIVIFMLAGFFFSRVSNTGKNITREMGITNAQNLCESGIDYAKKIVYENYMDGNYFFYREMEFPIELERENGDIYIEEISSYFEADEGEDPETLPVWEKGAQRGKKDYLKIKVRSRSRKFPTEIETESIFEIRRLDFLK</sequence>
<proteinExistence type="predicted"/>
<evidence type="ECO:0000313" key="2">
    <source>
        <dbReference type="EMBL" id="PLX19333.1"/>
    </source>
</evidence>
<dbReference type="EMBL" id="PKTG01000034">
    <property type="protein sequence ID" value="PLX19333.1"/>
    <property type="molecule type" value="Genomic_DNA"/>
</dbReference>
<name>A0A2N5ZL43_MUIH1</name>
<keyword evidence="1" id="KW-0812">Transmembrane</keyword>
<comment type="caution">
    <text evidence="2">The sequence shown here is derived from an EMBL/GenBank/DDBJ whole genome shotgun (WGS) entry which is preliminary data.</text>
</comment>
<keyword evidence="1" id="KW-1133">Transmembrane helix</keyword>
<gene>
    <name evidence="2" type="ORF">C0601_02140</name>
</gene>
<reference evidence="2 3" key="1">
    <citation type="submission" date="2017-11" db="EMBL/GenBank/DDBJ databases">
        <title>Genome-resolved metagenomics identifies genetic mobility, metabolic interactions, and unexpected diversity in perchlorate-reducing communities.</title>
        <authorList>
            <person name="Barnum T.P."/>
            <person name="Figueroa I.A."/>
            <person name="Carlstrom C.I."/>
            <person name="Lucas L.N."/>
            <person name="Engelbrektson A.L."/>
            <person name="Coates J.D."/>
        </authorList>
    </citation>
    <scope>NUCLEOTIDE SEQUENCE [LARGE SCALE GENOMIC DNA]</scope>
    <source>
        <strain evidence="2">BM706</strain>
    </source>
</reference>